<keyword evidence="5" id="KW-0175">Coiled coil</keyword>
<feature type="coiled-coil region" evidence="5">
    <location>
        <begin position="422"/>
        <end position="449"/>
    </location>
</feature>
<dbReference type="SUPFAM" id="SSF103088">
    <property type="entry name" value="OmpA-like"/>
    <property type="match status" value="1"/>
</dbReference>
<evidence type="ECO:0000256" key="3">
    <source>
        <dbReference type="ARBA" id="ARBA00023237"/>
    </source>
</evidence>
<evidence type="ECO:0000256" key="4">
    <source>
        <dbReference type="PROSITE-ProRule" id="PRU00473"/>
    </source>
</evidence>
<organism evidence="7 8">
    <name type="scientific">Candidatus Rhodoblastus alkanivorans</name>
    <dbReference type="NCBI Taxonomy" id="2954117"/>
    <lineage>
        <taxon>Bacteria</taxon>
        <taxon>Pseudomonadati</taxon>
        <taxon>Pseudomonadota</taxon>
        <taxon>Alphaproteobacteria</taxon>
        <taxon>Hyphomicrobiales</taxon>
        <taxon>Rhodoblastaceae</taxon>
        <taxon>Rhodoblastus</taxon>
    </lineage>
</organism>
<sequence>MSVPAQPDPGTQDATLRGAAEAGNQLGLLKRLLFRSEQSRLDAIQAQTEALAARLGDQAGLEAATAEILAGALRRAEVSGHRELSEALAPLVVTAIRSEIANSRDMMVEALYPITGRLVAAAVSNAFRELVENINARLNRLLSTRLWRLRLRSLLTGRPLAEILLEAAQRPRVRRILALERDSGRLLAHWPEDSAPDSADEIVSGMLAAISQFAAQAFACGHGELRTLDMGASRLLLRASARLIVAAEFFGEPRADDEARMDSALLSLISTSPGPPGEGALARIAADFVDAEPKKSGAARNVALAALALLLIGGAAYWPARNFLWERRLDDAFARAVAAQPGLADFPLKLTVDAGKKRAALTGLAPPAADLAALARAIDGAGTPYRLEMRIARVATPASVEAAARQNNKASGEAVAVLAGRLDRIQATVAEQQGRAEALSGQVARLEAAETAQRAAAATPAARLARLAAGTTLWFDDGTDFLEAETAHAQIAALAAEMKRSGLSLRVVGYTDSLGSTQKNMKLSQARAEAAVAALIAQGVDSSKLAAVGRGDESPIAAEHGSDSRRNRRVVFEVIGPAEQIP</sequence>
<evidence type="ECO:0000313" key="7">
    <source>
        <dbReference type="EMBL" id="MCI4683349.1"/>
    </source>
</evidence>
<dbReference type="Pfam" id="PF00691">
    <property type="entry name" value="OmpA"/>
    <property type="match status" value="1"/>
</dbReference>
<reference evidence="7" key="1">
    <citation type="journal article" date="2022" name="ISME J.">
        <title>Identification of active gaseous-alkane degraders at natural gas seeps.</title>
        <authorList>
            <person name="Farhan Ul Haque M."/>
            <person name="Hernandez M."/>
            <person name="Crombie A.T."/>
            <person name="Murrell J.C."/>
        </authorList>
    </citation>
    <scope>NUCLEOTIDE SEQUENCE</scope>
    <source>
        <strain evidence="7">PC2</strain>
    </source>
</reference>
<evidence type="ECO:0000313" key="8">
    <source>
        <dbReference type="Proteomes" id="UP001139104"/>
    </source>
</evidence>
<name>A0ABS9Z6P2_9HYPH</name>
<evidence type="ECO:0000256" key="1">
    <source>
        <dbReference type="ARBA" id="ARBA00004442"/>
    </source>
</evidence>
<gene>
    <name evidence="7" type="ORF">K2U94_11310</name>
</gene>
<protein>
    <submittedName>
        <fullName evidence="7">OmpA family protein</fullName>
    </submittedName>
</protein>
<dbReference type="PRINTS" id="PR01021">
    <property type="entry name" value="OMPADOMAIN"/>
</dbReference>
<accession>A0ABS9Z6P2</accession>
<keyword evidence="2 4" id="KW-0472">Membrane</keyword>
<keyword evidence="3" id="KW-0998">Cell outer membrane</keyword>
<dbReference type="PANTHER" id="PTHR30329:SF21">
    <property type="entry name" value="LIPOPROTEIN YIAD-RELATED"/>
    <property type="match status" value="1"/>
</dbReference>
<dbReference type="EMBL" id="JAIVFP010000001">
    <property type="protein sequence ID" value="MCI4683349.1"/>
    <property type="molecule type" value="Genomic_DNA"/>
</dbReference>
<dbReference type="InterPro" id="IPR006664">
    <property type="entry name" value="OMP_bac"/>
</dbReference>
<dbReference type="InterPro" id="IPR036737">
    <property type="entry name" value="OmpA-like_sf"/>
</dbReference>
<dbReference type="PROSITE" id="PS51123">
    <property type="entry name" value="OMPA_2"/>
    <property type="match status" value="1"/>
</dbReference>
<dbReference type="InterPro" id="IPR050330">
    <property type="entry name" value="Bact_OuterMem_StrucFunc"/>
</dbReference>
<proteinExistence type="predicted"/>
<dbReference type="Proteomes" id="UP001139104">
    <property type="component" value="Unassembled WGS sequence"/>
</dbReference>
<evidence type="ECO:0000259" key="6">
    <source>
        <dbReference type="PROSITE" id="PS51123"/>
    </source>
</evidence>
<dbReference type="Gene3D" id="3.30.1330.60">
    <property type="entry name" value="OmpA-like domain"/>
    <property type="match status" value="1"/>
</dbReference>
<feature type="domain" description="OmpA-like" evidence="6">
    <location>
        <begin position="462"/>
        <end position="578"/>
    </location>
</feature>
<evidence type="ECO:0000256" key="2">
    <source>
        <dbReference type="ARBA" id="ARBA00023136"/>
    </source>
</evidence>
<evidence type="ECO:0000256" key="5">
    <source>
        <dbReference type="SAM" id="Coils"/>
    </source>
</evidence>
<comment type="caution">
    <text evidence="7">The sequence shown here is derived from an EMBL/GenBank/DDBJ whole genome shotgun (WGS) entry which is preliminary data.</text>
</comment>
<comment type="subcellular location">
    <subcellularLocation>
        <location evidence="1">Cell outer membrane</location>
    </subcellularLocation>
</comment>
<dbReference type="PANTHER" id="PTHR30329">
    <property type="entry name" value="STATOR ELEMENT OF FLAGELLAR MOTOR COMPLEX"/>
    <property type="match status" value="1"/>
</dbReference>
<keyword evidence="8" id="KW-1185">Reference proteome</keyword>
<dbReference type="RefSeq" id="WP_243067307.1">
    <property type="nucleotide sequence ID" value="NZ_JAIVFK010000066.1"/>
</dbReference>
<dbReference type="InterPro" id="IPR006665">
    <property type="entry name" value="OmpA-like"/>
</dbReference>